<sequence>MPPREPPPDFGHIKAAALAAAPAVLAHWLPDGTRQGREWIARNPRRSDAHPGSFSVNMETGAWSDFATRDKGGDFIALVAYLDDVKQGEAARRLADFLGLDPSRPVHASTSHPPHARGGRTTESATWDSPRAARAAVPVPADAPEPPAAHPTRGAPSERWVYRDAAGRVLFYVCRFDPPGVRKQFAPLVYGPKGWQWKGLPAVRPLYGLDRLARHPDARVVVCEGEKAADAAAQLLPNCVATTSPNGAQSPGKADWSVLAGRRVWGWPDADAPGAAYLAAVAEQVRAAGGAWLGALNLALLATDPGHDGAGAEPRATAVHDLPEGWDAADALRDGWTAAHMARIIARPDWLEAPAAPQADADRAGTTANDHARQGLALGVAPGNGAAPGRRRAREGAAPFELLREWVKDARGRPRGPGVYWFPVDRDGESLPPEMICSPLEVIAYTREKAGAALPSNWGRLLVFEDLEGHRHEWAMPAEMLGGSGEDLRRELLRQGLPWITGNPRSRTKLGDYLLQARPDAYARCVERTGWHGGVYVFPLRTIGEADERVIFQAPTLDGYHYSEAGTLAEWREHVAALCLGNSRLLLAVSTAFAALLLQPAGEESGGLHIKGGSSSGKTTALRVAASVFGPPEYLQRWRATDNAIEATAAMRSDSLLILDELAQVDPKAAGEIAYMLANGEGKARAQRTGAARDRTRWRLLFLSAGEIGLAEHMAEAGKKVRAGQEIRFAELDADAGRGFGVFDILHGRNDGEALSRELCEVAARYHGTAAPAFLAAILPKLGALPALLADLRRGFIAEVLPKTDDKQEVSGQAYRVAARFALIAAAGELAALAGITGWPKGEAKRGVIECFRAWLDVRGGPGPQEDAATLAQVRHFFELHGEARFSVWDDTTCPDAVSWPAATDPAAREAAQRDAEANRNRHARVTVNRAGFRRLVDGAWWYYVLPQAWHSEVCEGIDARKSAALLLRLGMLKPDGKGKPQGYAKLPGMGGRNARCYIVTPALWAGVDVGGDHEDGKTSLETGDTRAVA</sequence>
<dbReference type="CDD" id="cd01029">
    <property type="entry name" value="TOPRIM_primases"/>
    <property type="match status" value="1"/>
</dbReference>
<comment type="caution">
    <text evidence="3">The sequence shown here is derived from an EMBL/GenBank/DDBJ whole genome shotgun (WGS) entry which is preliminary data.</text>
</comment>
<dbReference type="GO" id="GO:0008270">
    <property type="term" value="F:zinc ion binding"/>
    <property type="evidence" value="ECO:0007669"/>
    <property type="project" value="InterPro"/>
</dbReference>
<evidence type="ECO:0000256" key="1">
    <source>
        <dbReference type="SAM" id="MobiDB-lite"/>
    </source>
</evidence>
<dbReference type="InterPro" id="IPR009270">
    <property type="entry name" value="DUF927"/>
</dbReference>
<dbReference type="Pfam" id="PF06048">
    <property type="entry name" value="DUF927"/>
    <property type="match status" value="1"/>
</dbReference>
<feature type="domain" description="DUF927" evidence="2">
    <location>
        <begin position="417"/>
        <end position="696"/>
    </location>
</feature>
<dbReference type="Gene3D" id="3.90.580.10">
    <property type="entry name" value="Zinc finger, CHC2-type domain"/>
    <property type="match status" value="1"/>
</dbReference>
<dbReference type="GO" id="GO:0006260">
    <property type="term" value="P:DNA replication"/>
    <property type="evidence" value="ECO:0007669"/>
    <property type="project" value="InterPro"/>
</dbReference>
<dbReference type="GO" id="GO:0003677">
    <property type="term" value="F:DNA binding"/>
    <property type="evidence" value="ECO:0007669"/>
    <property type="project" value="InterPro"/>
</dbReference>
<gene>
    <name evidence="3" type="ORF">EV699_114131</name>
</gene>
<reference evidence="3 4" key="1">
    <citation type="submission" date="2019-03" db="EMBL/GenBank/DDBJ databases">
        <title>Genomic Encyclopedia of Type Strains, Phase IV (KMG-IV): sequencing the most valuable type-strain genomes for metagenomic binning, comparative biology and taxonomic classification.</title>
        <authorList>
            <person name="Goeker M."/>
        </authorList>
    </citation>
    <scope>NUCLEOTIDE SEQUENCE [LARGE SCALE GENOMIC DNA]</scope>
    <source>
        <strain evidence="3 4">DSM 25287</strain>
    </source>
</reference>
<organism evidence="3 4">
    <name type="scientific">Plasticicumulans lactativorans</name>
    <dbReference type="NCBI Taxonomy" id="1133106"/>
    <lineage>
        <taxon>Bacteria</taxon>
        <taxon>Pseudomonadati</taxon>
        <taxon>Pseudomonadota</taxon>
        <taxon>Gammaproteobacteria</taxon>
        <taxon>Candidatus Competibacteraceae</taxon>
        <taxon>Plasticicumulans</taxon>
    </lineage>
</organism>
<dbReference type="RefSeq" id="WP_132543640.1">
    <property type="nucleotide sequence ID" value="NZ_SLWY01000014.1"/>
</dbReference>
<dbReference type="Proteomes" id="UP000295765">
    <property type="component" value="Unassembled WGS sequence"/>
</dbReference>
<name>A0A4R2LM20_9GAMM</name>
<dbReference type="OrthoDB" id="784829at2"/>
<feature type="compositionally biased region" description="Low complexity" evidence="1">
    <location>
        <begin position="130"/>
        <end position="140"/>
    </location>
</feature>
<dbReference type="EMBL" id="SLWY01000014">
    <property type="protein sequence ID" value="TCO80485.1"/>
    <property type="molecule type" value="Genomic_DNA"/>
</dbReference>
<dbReference type="AlphaFoldDB" id="A0A4R2LM20"/>
<evidence type="ECO:0000313" key="3">
    <source>
        <dbReference type="EMBL" id="TCO80485.1"/>
    </source>
</evidence>
<protein>
    <submittedName>
        <fullName evidence="3">Uncharacterized protein (DUF927 family)</fullName>
    </submittedName>
</protein>
<proteinExistence type="predicted"/>
<accession>A0A4R2LM20</accession>
<dbReference type="InterPro" id="IPR036977">
    <property type="entry name" value="DNA_primase_Znf_CHC2"/>
</dbReference>
<evidence type="ECO:0000259" key="2">
    <source>
        <dbReference type="Pfam" id="PF06048"/>
    </source>
</evidence>
<dbReference type="SUPFAM" id="SSF57783">
    <property type="entry name" value="Zinc beta-ribbon"/>
    <property type="match status" value="1"/>
</dbReference>
<dbReference type="InterPro" id="IPR034154">
    <property type="entry name" value="TOPRIM_DnaG/twinkle"/>
</dbReference>
<evidence type="ECO:0000313" key="4">
    <source>
        <dbReference type="Proteomes" id="UP000295765"/>
    </source>
</evidence>
<feature type="region of interest" description="Disordered" evidence="1">
    <location>
        <begin position="102"/>
        <end position="155"/>
    </location>
</feature>
<keyword evidence="4" id="KW-1185">Reference proteome</keyword>